<dbReference type="CDD" id="cd08946">
    <property type="entry name" value="SDR_e"/>
    <property type="match status" value="1"/>
</dbReference>
<dbReference type="Gene3D" id="3.40.50.720">
    <property type="entry name" value="NAD(P)-binding Rossmann-like Domain"/>
    <property type="match status" value="1"/>
</dbReference>
<keyword evidence="2" id="KW-0560">Oxidoreductase</keyword>
<dbReference type="EMBL" id="CP046147">
    <property type="protein sequence ID" value="WFG40602.1"/>
    <property type="molecule type" value="Genomic_DNA"/>
</dbReference>
<dbReference type="Proteomes" id="UP001321249">
    <property type="component" value="Unassembled WGS sequence"/>
</dbReference>
<evidence type="ECO:0000313" key="8">
    <source>
        <dbReference type="Proteomes" id="UP001321249"/>
    </source>
</evidence>
<dbReference type="Proteomes" id="UP001219901">
    <property type="component" value="Chromosome"/>
</dbReference>
<evidence type="ECO:0000256" key="1">
    <source>
        <dbReference type="ARBA" id="ARBA00007637"/>
    </source>
</evidence>
<dbReference type="InterPro" id="IPR001509">
    <property type="entry name" value="Epimerase_deHydtase"/>
</dbReference>
<dbReference type="RefSeq" id="WP_342823982.1">
    <property type="nucleotide sequence ID" value="NZ_CP046146.1"/>
</dbReference>
<reference evidence="7" key="3">
    <citation type="submission" date="2023-06" db="EMBL/GenBank/DDBJ databases">
        <title>Pangenomics reveal diversification of enzyme families and niche specialization in globally abundant SAR202 bacteria.</title>
        <authorList>
            <person name="Saw J.H.W."/>
        </authorList>
    </citation>
    <scope>NUCLEOTIDE SEQUENCE [LARGE SCALE GENOMIC DNA]</scope>
    <source>
        <strain evidence="7">JH1073</strain>
    </source>
</reference>
<dbReference type="AlphaFoldDB" id="A0AAJ5ZFR1"/>
<keyword evidence="7" id="KW-1185">Reference proteome</keyword>
<organism evidence="6 7">
    <name type="scientific">Candidatus Lucifugimonas marina</name>
    <dbReference type="NCBI Taxonomy" id="3038979"/>
    <lineage>
        <taxon>Bacteria</taxon>
        <taxon>Bacillati</taxon>
        <taxon>Chloroflexota</taxon>
        <taxon>Dehalococcoidia</taxon>
        <taxon>SAR202 cluster</taxon>
        <taxon>Candidatus Lucifugimonadales</taxon>
        <taxon>Candidatus Lucifugimonadaceae</taxon>
        <taxon>Candidatus Lucifugimonas</taxon>
    </lineage>
</organism>
<dbReference type="EMBL" id="WMBE01000002">
    <property type="protein sequence ID" value="MDG0866510.1"/>
    <property type="molecule type" value="Genomic_DNA"/>
</dbReference>
<accession>A0AAJ5ZFR1</accession>
<dbReference type="SUPFAM" id="SSF51735">
    <property type="entry name" value="NAD(P)-binding Rossmann-fold domains"/>
    <property type="match status" value="1"/>
</dbReference>
<dbReference type="InterPro" id="IPR036291">
    <property type="entry name" value="NAD(P)-bd_dom_sf"/>
</dbReference>
<comment type="similarity">
    <text evidence="1">Belongs to the NAD(P)-dependent epimerase/dehydratase family.</text>
</comment>
<name>A0AAJ5ZFR1_9CHLR</name>
<dbReference type="Pfam" id="PF01370">
    <property type="entry name" value="Epimerase"/>
    <property type="match status" value="1"/>
</dbReference>
<reference evidence="7 8" key="1">
    <citation type="submission" date="2019-11" db="EMBL/GenBank/DDBJ databases">
        <authorList>
            <person name="Cho J.-C."/>
        </authorList>
    </citation>
    <scope>NUCLEOTIDE SEQUENCE [LARGE SCALE GENOMIC DNA]</scope>
    <source>
        <strain evidence="6 7">JH1073</strain>
        <strain evidence="5 8">JH702</strain>
    </source>
</reference>
<keyword evidence="3" id="KW-0520">NAD</keyword>
<dbReference type="GO" id="GO:0016491">
    <property type="term" value="F:oxidoreductase activity"/>
    <property type="evidence" value="ECO:0007669"/>
    <property type="project" value="UniProtKB-KW"/>
</dbReference>
<protein>
    <submittedName>
        <fullName evidence="6">NAD-dependent epimerase/dehydratase family protein</fullName>
    </submittedName>
</protein>
<evidence type="ECO:0000313" key="7">
    <source>
        <dbReference type="Proteomes" id="UP001219901"/>
    </source>
</evidence>
<feature type="domain" description="NAD-dependent epimerase/dehydratase" evidence="4">
    <location>
        <begin position="8"/>
        <end position="175"/>
    </location>
</feature>
<sequence length="265" mass="29747">MPDEKRKVLITGGAGLIGSIMIDKLGDKYEFSSLDLREADGIKSTVANLDDLEAMSPAFEGIDTVVHLAADRSPEGSWESILQNNFIATYNVFEASKRAGVKRVVFASSNHAEGGYYLDAPWKTVMDGDFHLLEEDNYELVTEGHRIRPDSYYGVAKAYGEALGSYYNDYHGVMSFHLRIGWVLEHDDPTFSGYSLSVWLSHRDTAQIMDLCISAPDTHRYDIFNATSDNTWKIFDISHAKEALGYKPEDRAGSEFTPRDYTRSD</sequence>
<proteinExistence type="inferred from homology"/>
<evidence type="ECO:0000256" key="2">
    <source>
        <dbReference type="ARBA" id="ARBA00023002"/>
    </source>
</evidence>
<evidence type="ECO:0000259" key="4">
    <source>
        <dbReference type="Pfam" id="PF01370"/>
    </source>
</evidence>
<evidence type="ECO:0000256" key="3">
    <source>
        <dbReference type="ARBA" id="ARBA00023027"/>
    </source>
</evidence>
<dbReference type="PANTHER" id="PTHR43103:SF5">
    <property type="entry name" value="4-EPIMERASE, PUTATIVE (AFU_ORTHOLOGUE AFUA_7G00360)-RELATED"/>
    <property type="match status" value="1"/>
</dbReference>
<evidence type="ECO:0000313" key="5">
    <source>
        <dbReference type="EMBL" id="MDG0866510.1"/>
    </source>
</evidence>
<gene>
    <name evidence="5" type="ORF">GKO46_05410</name>
    <name evidence="6" type="ORF">GKO48_13655</name>
</gene>
<reference evidence="6" key="2">
    <citation type="journal article" date="2023" name="Nat. Commun.">
        <title>Cultivation of marine bacteria of the SAR202 clade.</title>
        <authorList>
            <person name="Lim Y."/>
            <person name="Seo J.H."/>
            <person name="Giovannoni S.J."/>
            <person name="Kang I."/>
            <person name="Cho J.C."/>
        </authorList>
    </citation>
    <scope>NUCLEOTIDE SEQUENCE</scope>
    <source>
        <strain evidence="6">JH1073</strain>
    </source>
</reference>
<dbReference type="PANTHER" id="PTHR43103">
    <property type="entry name" value="NUCLEOSIDE-DIPHOSPHATE-SUGAR EPIMERASE"/>
    <property type="match status" value="1"/>
</dbReference>
<evidence type="ECO:0000313" key="6">
    <source>
        <dbReference type="EMBL" id="WFG40602.1"/>
    </source>
</evidence>